<dbReference type="KEGG" id="asau:88172791"/>
<name>A0AAX4H778_9ASCO</name>
<gene>
    <name evidence="7" type="ORF">PUMCH_001726</name>
</gene>
<feature type="compositionally biased region" description="Polar residues" evidence="4">
    <location>
        <begin position="320"/>
        <end position="331"/>
    </location>
</feature>
<evidence type="ECO:0000256" key="5">
    <source>
        <dbReference type="SAM" id="Phobius"/>
    </source>
</evidence>
<dbReference type="GO" id="GO:0036149">
    <property type="term" value="P:phosphatidylinositol acyl-chain remodeling"/>
    <property type="evidence" value="ECO:0007669"/>
    <property type="project" value="TreeGrafter"/>
</dbReference>
<evidence type="ECO:0000256" key="4">
    <source>
        <dbReference type="SAM" id="MobiDB-lite"/>
    </source>
</evidence>
<keyword evidence="3" id="KW-0012">Acyltransferase</keyword>
<evidence type="ECO:0000256" key="1">
    <source>
        <dbReference type="ARBA" id="ARBA00008655"/>
    </source>
</evidence>
<feature type="transmembrane region" description="Helical" evidence="5">
    <location>
        <begin position="26"/>
        <end position="54"/>
    </location>
</feature>
<dbReference type="GeneID" id="88172791"/>
<dbReference type="EMBL" id="CP138895">
    <property type="protein sequence ID" value="WPK24452.1"/>
    <property type="molecule type" value="Genomic_DNA"/>
</dbReference>
<keyword evidence="5" id="KW-0472">Membrane</keyword>
<evidence type="ECO:0000259" key="6">
    <source>
        <dbReference type="SMART" id="SM00563"/>
    </source>
</evidence>
<dbReference type="Pfam" id="PF16076">
    <property type="entry name" value="Acyltransf_C"/>
    <property type="match status" value="1"/>
</dbReference>
<keyword evidence="8" id="KW-1185">Reference proteome</keyword>
<evidence type="ECO:0000313" key="8">
    <source>
        <dbReference type="Proteomes" id="UP001338582"/>
    </source>
</evidence>
<dbReference type="Proteomes" id="UP001338582">
    <property type="component" value="Chromosome 2"/>
</dbReference>
<keyword evidence="5" id="KW-0812">Transmembrane</keyword>
<evidence type="ECO:0000256" key="3">
    <source>
        <dbReference type="ARBA" id="ARBA00023315"/>
    </source>
</evidence>
<sequence length="331" mass="37679">MELISHIGLLPGPAPSAGRVLRKIGAFFSLALLFAFAIANQIFSFWCHFAAIAWPRRISKLQRTISQFFWAVAIALAQYNKVEIRITGERITADSAVIISNHQSLADHIVLAHLAQSASINYVPRVNFFTWFSLWNIPSIRLMLNMIACDENWELTKSMALALFKKISLSDIPEWIVVFPEVNIWTPTSAYLQRLQSLKYYLPQFDHLLYPRFSAINSAVSMAKTTGRHKFLNVYDVTISYPQASAPTLARFFCSAEPIRVFVHVRISPISSIPSKRSKIEAWLERRWLEKDKRLARMRPGYNKFDTDDTHDTNNLNDLSKTGNLSGNANG</sequence>
<dbReference type="RefSeq" id="XP_062876835.1">
    <property type="nucleotide sequence ID" value="XM_063020765.1"/>
</dbReference>
<keyword evidence="2" id="KW-0808">Transferase</keyword>
<dbReference type="GO" id="GO:0016746">
    <property type="term" value="F:acyltransferase activity"/>
    <property type="evidence" value="ECO:0007669"/>
    <property type="project" value="UniProtKB-KW"/>
</dbReference>
<comment type="similarity">
    <text evidence="1">Belongs to the 1-acyl-sn-glycerol-3-phosphate acyltransferase family.</text>
</comment>
<dbReference type="PANTHER" id="PTHR10983:SF70">
    <property type="entry name" value="PROTEIN MUM3"/>
    <property type="match status" value="1"/>
</dbReference>
<dbReference type="CDD" id="cd07990">
    <property type="entry name" value="LPLAT_LCLAT1-like"/>
    <property type="match status" value="1"/>
</dbReference>
<proteinExistence type="inferred from homology"/>
<keyword evidence="5" id="KW-1133">Transmembrane helix</keyword>
<dbReference type="InterPro" id="IPR032098">
    <property type="entry name" value="Acyltransf_C"/>
</dbReference>
<dbReference type="GO" id="GO:0005783">
    <property type="term" value="C:endoplasmic reticulum"/>
    <property type="evidence" value="ECO:0007669"/>
    <property type="project" value="TreeGrafter"/>
</dbReference>
<dbReference type="InterPro" id="IPR002123">
    <property type="entry name" value="Plipid/glycerol_acylTrfase"/>
</dbReference>
<evidence type="ECO:0000313" key="7">
    <source>
        <dbReference type="EMBL" id="WPK24452.1"/>
    </source>
</evidence>
<organism evidence="7 8">
    <name type="scientific">Australozyma saopauloensis</name>
    <dbReference type="NCBI Taxonomy" id="291208"/>
    <lineage>
        <taxon>Eukaryota</taxon>
        <taxon>Fungi</taxon>
        <taxon>Dikarya</taxon>
        <taxon>Ascomycota</taxon>
        <taxon>Saccharomycotina</taxon>
        <taxon>Pichiomycetes</taxon>
        <taxon>Metschnikowiaceae</taxon>
        <taxon>Australozyma</taxon>
    </lineage>
</organism>
<dbReference type="SUPFAM" id="SSF69593">
    <property type="entry name" value="Glycerol-3-phosphate (1)-acyltransferase"/>
    <property type="match status" value="1"/>
</dbReference>
<dbReference type="PANTHER" id="PTHR10983">
    <property type="entry name" value="1-ACYLGLYCEROL-3-PHOSPHATE ACYLTRANSFERASE-RELATED"/>
    <property type="match status" value="1"/>
</dbReference>
<dbReference type="AlphaFoldDB" id="A0AAX4H778"/>
<accession>A0AAX4H778</accession>
<feature type="region of interest" description="Disordered" evidence="4">
    <location>
        <begin position="301"/>
        <end position="331"/>
    </location>
</feature>
<dbReference type="SMART" id="SM00563">
    <property type="entry name" value="PlsC"/>
    <property type="match status" value="1"/>
</dbReference>
<protein>
    <recommendedName>
        <fullName evidence="6">Phospholipid/glycerol acyltransferase domain-containing protein</fullName>
    </recommendedName>
</protein>
<feature type="domain" description="Phospholipid/glycerol acyltransferase" evidence="6">
    <location>
        <begin position="96"/>
        <end position="217"/>
    </location>
</feature>
<reference evidence="7 8" key="1">
    <citation type="submission" date="2023-10" db="EMBL/GenBank/DDBJ databases">
        <title>Draft Genome Sequence of Candida saopaulonensis from a very Premature Infant with Sepsis.</title>
        <authorList>
            <person name="Ning Y."/>
            <person name="Dai R."/>
            <person name="Xiao M."/>
            <person name="Xu Y."/>
            <person name="Yan Q."/>
            <person name="Zhang L."/>
        </authorList>
    </citation>
    <scope>NUCLEOTIDE SEQUENCE [LARGE SCALE GENOMIC DNA]</scope>
    <source>
        <strain evidence="7 8">19XY460</strain>
    </source>
</reference>
<evidence type="ECO:0000256" key="2">
    <source>
        <dbReference type="ARBA" id="ARBA00022679"/>
    </source>
</evidence>